<evidence type="ECO:0000256" key="3">
    <source>
        <dbReference type="ARBA" id="ARBA00022777"/>
    </source>
</evidence>
<dbReference type="Pfam" id="PF13657">
    <property type="entry name" value="Couple_hipA"/>
    <property type="match status" value="1"/>
</dbReference>
<feature type="domain" description="HipA-like C-terminal" evidence="4">
    <location>
        <begin position="154"/>
        <end position="399"/>
    </location>
</feature>
<gene>
    <name evidence="6" type="ORF">TS85_20590</name>
</gene>
<dbReference type="InterPro" id="IPR052028">
    <property type="entry name" value="HipA_Ser/Thr_kinase"/>
</dbReference>
<keyword evidence="2" id="KW-0808">Transferase</keyword>
<dbReference type="InterPro" id="IPR012893">
    <property type="entry name" value="HipA-like_C"/>
</dbReference>
<dbReference type="GO" id="GO:0005829">
    <property type="term" value="C:cytosol"/>
    <property type="evidence" value="ECO:0007669"/>
    <property type="project" value="TreeGrafter"/>
</dbReference>
<evidence type="ECO:0000256" key="1">
    <source>
        <dbReference type="ARBA" id="ARBA00010164"/>
    </source>
</evidence>
<evidence type="ECO:0000313" key="7">
    <source>
        <dbReference type="Proteomes" id="UP000032300"/>
    </source>
</evidence>
<dbReference type="NCBIfam" id="TIGR03071">
    <property type="entry name" value="couple_hipA"/>
    <property type="match status" value="1"/>
</dbReference>
<protein>
    <submittedName>
        <fullName evidence="6">Toxin HipA</fullName>
    </submittedName>
</protein>
<reference evidence="6 7" key="2">
    <citation type="submission" date="2015-02" db="EMBL/GenBank/DDBJ databases">
        <title>The complete genome of Sphingomonas hengshuiensis sp. WHSC-8 isolated from soil of Hengshui Lake.</title>
        <authorList>
            <person name="Wei S."/>
            <person name="Guo J."/>
            <person name="Su C."/>
            <person name="Wu R."/>
            <person name="Zhang Z."/>
            <person name="Liang K."/>
            <person name="Li H."/>
            <person name="Wang T."/>
            <person name="Liu H."/>
            <person name="Zhang C."/>
            <person name="Li Z."/>
            <person name="Wang Q."/>
            <person name="Meng J."/>
        </authorList>
    </citation>
    <scope>NUCLEOTIDE SEQUENCE [LARGE SCALE GENOMIC DNA]</scope>
    <source>
        <strain evidence="6 7">WHSC-8</strain>
    </source>
</reference>
<accession>A0A7U4LH02</accession>
<dbReference type="OrthoDB" id="9805913at2"/>
<dbReference type="GO" id="GO:0004674">
    <property type="term" value="F:protein serine/threonine kinase activity"/>
    <property type="evidence" value="ECO:0007669"/>
    <property type="project" value="TreeGrafter"/>
</dbReference>
<keyword evidence="3" id="KW-0418">Kinase</keyword>
<dbReference type="KEGG" id="sphi:TS85_20590"/>
<dbReference type="EMBL" id="CP010836">
    <property type="protein sequence ID" value="AJP73679.1"/>
    <property type="molecule type" value="Genomic_DNA"/>
</dbReference>
<organism evidence="6 7">
    <name type="scientific">Sphingomonas hengshuiensis</name>
    <dbReference type="NCBI Taxonomy" id="1609977"/>
    <lineage>
        <taxon>Bacteria</taxon>
        <taxon>Pseudomonadati</taxon>
        <taxon>Pseudomonadota</taxon>
        <taxon>Alphaproteobacteria</taxon>
        <taxon>Sphingomonadales</taxon>
        <taxon>Sphingomonadaceae</taxon>
        <taxon>Sphingomonas</taxon>
    </lineage>
</organism>
<comment type="similarity">
    <text evidence="1">Belongs to the HipA Ser/Thr kinase family.</text>
</comment>
<dbReference type="AlphaFoldDB" id="A0A7U4LH02"/>
<keyword evidence="7" id="KW-1185">Reference proteome</keyword>
<name>A0A7U4LH02_9SPHN</name>
<dbReference type="Pfam" id="PF07804">
    <property type="entry name" value="HipA_C"/>
    <property type="match status" value="1"/>
</dbReference>
<sequence length="441" mass="48057">MPRRRVHVPLNVFLNNRHVGILDKQSSGAIAFVYAAAWLAWEHAFPVSLSLPLRAERYIGAPVVAVFENLLPDALPVRTRLAERVGAGGTDAYSLLAQIGRDCVGALQFLPDGAAAPETGEVAGEDVDEAQIEALLNNLSRAPLGLDREQDFRISVAGAQEKTALLRLGDRWLKPSGTTPTTHLLKPQIGQIHAAGGMIDLSNSVENEHYCLTLLAGFGLPVARTAIYRFGKTRTLVVERFDRRWTRDGRLLRLPQEDFCQALSVPPAAKYQNEGGPGVTALLDLLQGSDDPAADRLVVFKAQLLFWLIGAPDGHAKNFSLFLKPGGRFSLTPLYDVLTGQPGVDARQIRLNGFKLAMSIGTSRHYRMRDITGRHFFETGREAGLSEPVVREAVEDIRARGGAAFSSAIDAMPEGFPEQIHASVRAAFEARIRTFDAVPTA</sequence>
<evidence type="ECO:0000313" key="6">
    <source>
        <dbReference type="EMBL" id="AJP73679.1"/>
    </source>
</evidence>
<dbReference type="InterPro" id="IPR017508">
    <property type="entry name" value="HipA_N1"/>
</dbReference>
<feature type="domain" description="HipA N-terminal subdomain 1" evidence="5">
    <location>
        <begin position="10"/>
        <end position="109"/>
    </location>
</feature>
<dbReference type="RefSeq" id="WP_044334725.1">
    <property type="nucleotide sequence ID" value="NZ_CP010836.1"/>
</dbReference>
<dbReference type="CDD" id="cd17808">
    <property type="entry name" value="HipA_Ec_like"/>
    <property type="match status" value="1"/>
</dbReference>
<dbReference type="Proteomes" id="UP000032300">
    <property type="component" value="Chromosome"/>
</dbReference>
<evidence type="ECO:0000256" key="2">
    <source>
        <dbReference type="ARBA" id="ARBA00022679"/>
    </source>
</evidence>
<dbReference type="PANTHER" id="PTHR37419:SF1">
    <property type="entry name" value="SERINE_THREONINE-PROTEIN KINASE TOXIN HIPA"/>
    <property type="match status" value="1"/>
</dbReference>
<reference evidence="6 7" key="1">
    <citation type="journal article" date="2015" name="Int. J. Syst. Evol. Microbiol.">
        <title>Sphingomonas hengshuiensis sp. nov., isolated from lake wetland.</title>
        <authorList>
            <person name="Wei S."/>
            <person name="Wang T."/>
            <person name="Liu H."/>
            <person name="Zhang C."/>
            <person name="Guo J."/>
            <person name="Wang Q."/>
            <person name="Liang K."/>
            <person name="Zhang Z."/>
        </authorList>
    </citation>
    <scope>NUCLEOTIDE SEQUENCE [LARGE SCALE GENOMIC DNA]</scope>
    <source>
        <strain evidence="6 7">WHSC-8</strain>
    </source>
</reference>
<evidence type="ECO:0000259" key="4">
    <source>
        <dbReference type="Pfam" id="PF07804"/>
    </source>
</evidence>
<evidence type="ECO:0000259" key="5">
    <source>
        <dbReference type="Pfam" id="PF13657"/>
    </source>
</evidence>
<proteinExistence type="inferred from homology"/>
<dbReference type="PANTHER" id="PTHR37419">
    <property type="entry name" value="SERINE/THREONINE-PROTEIN KINASE TOXIN HIPA"/>
    <property type="match status" value="1"/>
</dbReference>